<protein>
    <submittedName>
        <fullName evidence="1">Uncharacterized protein</fullName>
    </submittedName>
</protein>
<reference evidence="1" key="1">
    <citation type="submission" date="2023-07" db="EMBL/GenBank/DDBJ databases">
        <authorList>
            <person name="Ivanov I."/>
            <person name="Teneva D."/>
            <person name="Stoikov I."/>
        </authorList>
    </citation>
    <scope>NUCLEOTIDE SEQUENCE</scope>
    <source>
        <strain evidence="1">4475</strain>
    </source>
</reference>
<dbReference type="KEGG" id="bayd:BSPP4475_07940"/>
<accession>A0AA48M9Q8</accession>
<sequence length="220" mass="26027">MTEYKEYIFKNRAFEKKVKKIASLQSFVVSYLYKYMDKEKMFKHMDDLTKRRKLRLMWTQLLILNKMYAIAVADLTTDIYTNRRYIERLRDKKKDQSLLASEYSWTLEMLETLETIGWLTGEAVLKIAYTLRELNIRLTSKELKTALSISDQAWSNHVNDCRKRKTHERDLINILIVSQVGPKELIHQSMVAASQMMLSNPKNLLKAKIKAEQMFPSLFT</sequence>
<proteinExistence type="predicted"/>
<evidence type="ECO:0000313" key="1">
    <source>
        <dbReference type="EMBL" id="CAJ1002241.1"/>
    </source>
</evidence>
<name>A0AA48M9Q8_9BACL</name>
<dbReference type="AlphaFoldDB" id="A0AA48M9Q8"/>
<evidence type="ECO:0000313" key="2">
    <source>
        <dbReference type="Proteomes" id="UP001189619"/>
    </source>
</evidence>
<dbReference type="RefSeq" id="WP_304415355.1">
    <property type="nucleotide sequence ID" value="NZ_OY569118.1"/>
</dbReference>
<organism evidence="1 2">
    <name type="scientific">Brevibacillus aydinogluensis</name>
    <dbReference type="NCBI Taxonomy" id="927786"/>
    <lineage>
        <taxon>Bacteria</taxon>
        <taxon>Bacillati</taxon>
        <taxon>Bacillota</taxon>
        <taxon>Bacilli</taxon>
        <taxon>Bacillales</taxon>
        <taxon>Paenibacillaceae</taxon>
        <taxon>Brevibacillus</taxon>
    </lineage>
</organism>
<dbReference type="Proteomes" id="UP001189619">
    <property type="component" value="Chromosome"/>
</dbReference>
<gene>
    <name evidence="1" type="ORF">BSPP4475_07940</name>
</gene>
<dbReference type="EMBL" id="OY569118">
    <property type="protein sequence ID" value="CAJ1002241.1"/>
    <property type="molecule type" value="Genomic_DNA"/>
</dbReference>
<keyword evidence="2" id="KW-1185">Reference proteome</keyword>